<dbReference type="Gene3D" id="1.10.10.10">
    <property type="entry name" value="Winged helix-like DNA-binding domain superfamily/Winged helix DNA-binding domain"/>
    <property type="match status" value="1"/>
</dbReference>
<evidence type="ECO:0000313" key="1">
    <source>
        <dbReference type="EMBL" id="MBT1070776.1"/>
    </source>
</evidence>
<sequence>MEADPFVTQKEIAGQLNLSYAGIRYHTDKLKAKGILQRSGGKKAGHWKVIR</sequence>
<organism evidence="1 2">
    <name type="scientific">Pelotalea chapellei</name>
    <dbReference type="NCBI Taxonomy" id="44671"/>
    <lineage>
        <taxon>Bacteria</taxon>
        <taxon>Pseudomonadati</taxon>
        <taxon>Thermodesulfobacteriota</taxon>
        <taxon>Desulfuromonadia</taxon>
        <taxon>Geobacterales</taxon>
        <taxon>Geobacteraceae</taxon>
        <taxon>Pelotalea</taxon>
    </lineage>
</organism>
<name>A0ABS5U531_9BACT</name>
<comment type="caution">
    <text evidence="1">The sequence shown here is derived from an EMBL/GenBank/DDBJ whole genome shotgun (WGS) entry which is preliminary data.</text>
</comment>
<dbReference type="InterPro" id="IPR036390">
    <property type="entry name" value="WH_DNA-bd_sf"/>
</dbReference>
<gene>
    <name evidence="1" type="ORF">KJB30_03170</name>
</gene>
<keyword evidence="2" id="KW-1185">Reference proteome</keyword>
<dbReference type="EMBL" id="JAHDYS010000002">
    <property type="protein sequence ID" value="MBT1070776.1"/>
    <property type="molecule type" value="Genomic_DNA"/>
</dbReference>
<dbReference type="Proteomes" id="UP000784128">
    <property type="component" value="Unassembled WGS sequence"/>
</dbReference>
<dbReference type="SUPFAM" id="SSF46785">
    <property type="entry name" value="Winged helix' DNA-binding domain"/>
    <property type="match status" value="1"/>
</dbReference>
<dbReference type="Pfam" id="PF13412">
    <property type="entry name" value="HTH_24"/>
    <property type="match status" value="1"/>
</dbReference>
<proteinExistence type="predicted"/>
<evidence type="ECO:0000313" key="2">
    <source>
        <dbReference type="Proteomes" id="UP000784128"/>
    </source>
</evidence>
<protein>
    <submittedName>
        <fullName evidence="1">Winged helix-turn-helix transcriptional regulator</fullName>
    </submittedName>
</protein>
<accession>A0ABS5U531</accession>
<dbReference type="InterPro" id="IPR036388">
    <property type="entry name" value="WH-like_DNA-bd_sf"/>
</dbReference>
<reference evidence="1 2" key="1">
    <citation type="submission" date="2021-05" db="EMBL/GenBank/DDBJ databases">
        <title>The draft genome of Geobacter chapellei DSM 13688.</title>
        <authorList>
            <person name="Xu Z."/>
            <person name="Masuda Y."/>
            <person name="Itoh H."/>
            <person name="Senoo K."/>
        </authorList>
    </citation>
    <scope>NUCLEOTIDE SEQUENCE [LARGE SCALE GENOMIC DNA]</scope>
    <source>
        <strain evidence="1 2">DSM 13688</strain>
    </source>
</reference>